<gene>
    <name evidence="2" type="ORF">KUF71_003417</name>
</gene>
<reference evidence="2" key="2">
    <citation type="journal article" date="2023" name="BMC Genomics">
        <title>Pest status, molecular evolution, and epigenetic factors derived from the genome assembly of Frankliniella fusca, a thysanopteran phytovirus vector.</title>
        <authorList>
            <person name="Catto M.A."/>
            <person name="Labadie P.E."/>
            <person name="Jacobson A.L."/>
            <person name="Kennedy G.G."/>
            <person name="Srinivasan R."/>
            <person name="Hunt B.G."/>
        </authorList>
    </citation>
    <scope>NUCLEOTIDE SEQUENCE</scope>
    <source>
        <strain evidence="2">PL_HMW_Pooled</strain>
    </source>
</reference>
<evidence type="ECO:0000313" key="2">
    <source>
        <dbReference type="EMBL" id="KAK3908775.1"/>
    </source>
</evidence>
<protein>
    <submittedName>
        <fullName evidence="2">Retrovirus-related Pol polyprotein from transposon 412</fullName>
    </submittedName>
</protein>
<dbReference type="PANTHER" id="PTHR45823">
    <property type="entry name" value="T-SNARE COILED-COIL HOMOLOGY DOMAIN-CONTAINING PROTEIN"/>
    <property type="match status" value="1"/>
</dbReference>
<reference evidence="2" key="1">
    <citation type="submission" date="2021-07" db="EMBL/GenBank/DDBJ databases">
        <authorList>
            <person name="Catto M.A."/>
            <person name="Jacobson A."/>
            <person name="Kennedy G."/>
            <person name="Labadie P."/>
            <person name="Hunt B.G."/>
            <person name="Srinivasan R."/>
        </authorList>
    </citation>
    <scope>NUCLEOTIDE SEQUENCE</scope>
    <source>
        <strain evidence="2">PL_HMW_Pooled</strain>
        <tissue evidence="2">Head</tissue>
    </source>
</reference>
<feature type="region of interest" description="Disordered" evidence="1">
    <location>
        <begin position="374"/>
        <end position="425"/>
    </location>
</feature>
<feature type="region of interest" description="Disordered" evidence="1">
    <location>
        <begin position="337"/>
        <end position="362"/>
    </location>
</feature>
<feature type="compositionally biased region" description="Basic and acidic residues" evidence="1">
    <location>
        <begin position="394"/>
        <end position="412"/>
    </location>
</feature>
<name>A0AAE1GVT3_9NEOP</name>
<evidence type="ECO:0000256" key="1">
    <source>
        <dbReference type="SAM" id="MobiDB-lite"/>
    </source>
</evidence>
<dbReference type="AlphaFoldDB" id="A0AAE1GVT3"/>
<accession>A0AAE1GVT3</accession>
<feature type="region of interest" description="Disordered" evidence="1">
    <location>
        <begin position="277"/>
        <end position="301"/>
    </location>
</feature>
<organism evidence="2 3">
    <name type="scientific">Frankliniella fusca</name>
    <dbReference type="NCBI Taxonomy" id="407009"/>
    <lineage>
        <taxon>Eukaryota</taxon>
        <taxon>Metazoa</taxon>
        <taxon>Ecdysozoa</taxon>
        <taxon>Arthropoda</taxon>
        <taxon>Hexapoda</taxon>
        <taxon>Insecta</taxon>
        <taxon>Pterygota</taxon>
        <taxon>Neoptera</taxon>
        <taxon>Paraneoptera</taxon>
        <taxon>Thysanoptera</taxon>
        <taxon>Terebrantia</taxon>
        <taxon>Thripoidea</taxon>
        <taxon>Thripidae</taxon>
        <taxon>Frankliniella</taxon>
    </lineage>
</organism>
<dbReference type="PANTHER" id="PTHR45823:SF1">
    <property type="entry name" value="T-SNARE COILED-COIL HOMOLOGY DOMAIN-CONTAINING PROTEIN"/>
    <property type="match status" value="1"/>
</dbReference>
<evidence type="ECO:0000313" key="3">
    <source>
        <dbReference type="Proteomes" id="UP001219518"/>
    </source>
</evidence>
<dbReference type="EMBL" id="JAHWGI010000071">
    <property type="protein sequence ID" value="KAK3908775.1"/>
    <property type="molecule type" value="Genomic_DNA"/>
</dbReference>
<feature type="compositionally biased region" description="Basic and acidic residues" evidence="1">
    <location>
        <begin position="52"/>
        <end position="65"/>
    </location>
</feature>
<comment type="caution">
    <text evidence="2">The sequence shown here is derived from an EMBL/GenBank/DDBJ whole genome shotgun (WGS) entry which is preliminary data.</text>
</comment>
<feature type="region of interest" description="Disordered" evidence="1">
    <location>
        <begin position="52"/>
        <end position="72"/>
    </location>
</feature>
<feature type="compositionally biased region" description="Basic residues" evidence="1">
    <location>
        <begin position="377"/>
        <end position="393"/>
    </location>
</feature>
<dbReference type="Proteomes" id="UP001219518">
    <property type="component" value="Unassembled WGS sequence"/>
</dbReference>
<proteinExistence type="predicted"/>
<sequence length="642" mass="70955">MVHFLASNQKVRMGDFLAVMKEEKDRAIQSGDPGLQQSMKTLSGIWEACTMQRRDREREQRRDRPPSPPPALAETLARWAAFSAALQERQAELVDRLADPRPRDQGITVPKFDGKRVWHVFDIQFAAAADARGWSAEERGRRLLNALEGPAADVVLSLPAEAQQDYERLRTRLSEHYAAPQGAVAEAELQKRVQRPGESLRDFANDLRTLVRRAYPGWPDDAAETFARNAFLAGVADVDVRRAVRLRQPATLNDALAAAVHIEAVDAMEPSVKRARVAQVSAEAGPSTSSAAHSSGHVPDDTAGVEVRRVAPAVAGRPNAAVLAALDTLRSALCGDAGARARSRSPPQREPRGAPPRSRGECWTCGATDHFRDRCPRAHHARPGGRSRSYRRRSSGDRRRSSGDRRRPRDNNDAPPTPPPRAAAPLPRVAWYIDGRVNGTSCRFLLDQGAQLTVLKRGLLPDGPPPSSALQMRCAGVAAAMAPLYGPSLRVAPHASTGVSPAMMMFGRDVNLPPSLARGHHPHQPVPRMPRCDYPAWLYGRLQELHHTVRERADLASLRMKERYDLRAKRPAYAVGSKVWLFDPRRRVGHPPKLASWWAGPYVVERVVNDVVLQIRLEGKANARPRIVHVDRLSPVVPRPEF</sequence>
<keyword evidence="3" id="KW-1185">Reference proteome</keyword>